<evidence type="ECO:0000313" key="12">
    <source>
        <dbReference type="Proteomes" id="UP000293342"/>
    </source>
</evidence>
<dbReference type="Gene3D" id="2.60.40.10">
    <property type="entry name" value="Immunoglobulins"/>
    <property type="match status" value="1"/>
</dbReference>
<organism evidence="11 12">
    <name type="scientific">Kribbella capetownensis</name>
    <dbReference type="NCBI Taxonomy" id="1572659"/>
    <lineage>
        <taxon>Bacteria</taxon>
        <taxon>Bacillati</taxon>
        <taxon>Actinomycetota</taxon>
        <taxon>Actinomycetes</taxon>
        <taxon>Propionibacteriales</taxon>
        <taxon>Kribbellaceae</taxon>
        <taxon>Kribbella</taxon>
    </lineage>
</organism>
<comment type="similarity">
    <text evidence="1 6 7">Belongs to the peptidase S8 family.</text>
</comment>
<dbReference type="PANTHER" id="PTHR43399:SF4">
    <property type="entry name" value="CELL WALL-ASSOCIATED PROTEASE"/>
    <property type="match status" value="1"/>
</dbReference>
<evidence type="ECO:0000313" key="11">
    <source>
        <dbReference type="EMBL" id="TCC44175.1"/>
    </source>
</evidence>
<evidence type="ECO:0000256" key="1">
    <source>
        <dbReference type="ARBA" id="ARBA00011073"/>
    </source>
</evidence>
<gene>
    <name evidence="11" type="ORF">E0H75_35510</name>
</gene>
<dbReference type="InterPro" id="IPR000209">
    <property type="entry name" value="Peptidase_S8/S53_dom"/>
</dbReference>
<dbReference type="InterPro" id="IPR023828">
    <property type="entry name" value="Peptidase_S8_Ser-AS"/>
</dbReference>
<proteinExistence type="inferred from homology"/>
<dbReference type="PROSITE" id="PS00138">
    <property type="entry name" value="SUBTILASE_SER"/>
    <property type="match status" value="1"/>
</dbReference>
<dbReference type="Gene3D" id="3.40.50.200">
    <property type="entry name" value="Peptidase S8/S53 domain"/>
    <property type="match status" value="1"/>
</dbReference>
<feature type="signal peptide" evidence="9">
    <location>
        <begin position="1"/>
        <end position="35"/>
    </location>
</feature>
<dbReference type="Pfam" id="PF00082">
    <property type="entry name" value="Peptidase_S8"/>
    <property type="match status" value="1"/>
</dbReference>
<feature type="active site" description="Charge relay system" evidence="5 6">
    <location>
        <position position="441"/>
    </location>
</feature>
<sequence length="1126" mass="118574">MFFRFLARKTPAGRFLTGAAAIALLAAGAVPAATAAVTPPTPSTGTARPTLPVQVDAAKVVTLITGDKVQLSPAGSGRSNVRFVPADASDAGYETRTVGKDLYVVPDSAARLVNSGKVDQALFNVSGLIRQGYDDASTNQIPVIATYKPTARAAQQAVPAGSTRTRTLSSVGAAALRTDKTQAHDTWQSLSTGRDVQKLWLDAKVSKTLDQSVPYVGAPQAWAAGYDGTGTTVAVLDSGVDAEHPDLIGAVKAQQNFTDSPDVADHDGHGTHTSSTVAGRGVASNGKNKGVAPGTQLLAGKVLNDFGSGELSWIIAGMEWAVAEGADVISMSIGTSEPVDCTDPMAAAVDRISAESGVLFVIAAGNLGGPSEAISSPGCAASAMTVAATDLAQTTADFSSRGPVLGNHAVKPDIAGPGVDITAARAGGRGDQAYVDMSGTSMATPHVAGAAAILKQQHPDWNGQELKAALQNSVRSESKVGIYEQGAGELDVAQAVASTVTGPSTVDLGTFAWPHTAAQKVTKQFTYRNSGTSPVTLTFATDARGNNGRPLPDSLIQFGGGSLTVPAGGTADLPVTVDPAAALDYGLYGAISVRVVATGNDGRTVVTPFGFYLEPQYVDVTFELIDRDGKPAASISSLDVFDLDSIAAQRVGFDGADRTLHLRAGTYSLAATIAHDGADGFVDSYAFLGDPEITLTENATITYDVRSAAEAKVTTQRPSEPRGGSLTYGRIVDNWILASSRSFGPTVSAVYLGTTPKVRRGTFEVIEGWQYGSPAGAKSPYLYSLAFTHEQQVKGKPDHRVRDRDLATIDATYYTPGKPYSYSEYTDVWRPWSINLIPTGTRGTVAAPTQVQHLVTADPDTKVTQMVGHADAMAWPFATLMTSTATAYKPGSRHSESWYKAGLRPSMVTDQTTGQKYAPAARDGNTIWSNFPSWADTQPGHFSQQGFLDLGGTELLADGVSLGKYGFYGQGVWDVPAAATNLELVYDLNRWQRGDYKWESPSTVQTRWKWKSSSADAGKPLPLLFPDYDMAVDLNDRAPKLPIFPITITAESGHWYKAGVFTSARVSASYDDGASWTQVPVLNLGRKAVALVNNLKATDFVTLKVELTDSNGTSVTQTLNHFYGIR</sequence>
<feature type="domain" description="Peptidase S8/S53" evidence="10">
    <location>
        <begin position="228"/>
        <end position="475"/>
    </location>
</feature>
<comment type="caution">
    <text evidence="11">The sequence shown here is derived from an EMBL/GenBank/DDBJ whole genome shotgun (WGS) entry which is preliminary data.</text>
</comment>
<evidence type="ECO:0000256" key="6">
    <source>
        <dbReference type="PROSITE-ProRule" id="PRU01240"/>
    </source>
</evidence>
<feature type="region of interest" description="Disordered" evidence="8">
    <location>
        <begin position="258"/>
        <end position="288"/>
    </location>
</feature>
<dbReference type="InterPro" id="IPR051048">
    <property type="entry name" value="Peptidase_S8/S53_subtilisin"/>
</dbReference>
<reference evidence="11 12" key="1">
    <citation type="submission" date="2019-02" db="EMBL/GenBank/DDBJ databases">
        <title>Kribbella capetownensis sp. nov. and Kribbella speibonae sp. nov., isolated from soil.</title>
        <authorList>
            <person name="Curtis S.M."/>
            <person name="Norton I."/>
            <person name="Everest G.J."/>
            <person name="Meyers P.R."/>
        </authorList>
    </citation>
    <scope>NUCLEOTIDE SEQUENCE [LARGE SCALE GENOMIC DNA]</scope>
    <source>
        <strain evidence="11 12">YM53</strain>
    </source>
</reference>
<dbReference type="PANTHER" id="PTHR43399">
    <property type="entry name" value="SUBTILISIN-RELATED"/>
    <property type="match status" value="1"/>
</dbReference>
<keyword evidence="9" id="KW-0732">Signal</keyword>
<feature type="active site" description="Charge relay system" evidence="5 6">
    <location>
        <position position="269"/>
    </location>
</feature>
<keyword evidence="2 6" id="KW-0645">Protease</keyword>
<dbReference type="PROSITE" id="PS00136">
    <property type="entry name" value="SUBTILASE_ASP"/>
    <property type="match status" value="1"/>
</dbReference>
<evidence type="ECO:0000256" key="4">
    <source>
        <dbReference type="ARBA" id="ARBA00022825"/>
    </source>
</evidence>
<name>A0A4R0JQ99_9ACTN</name>
<evidence type="ECO:0000256" key="9">
    <source>
        <dbReference type="SAM" id="SignalP"/>
    </source>
</evidence>
<dbReference type="GO" id="GO:0005975">
    <property type="term" value="P:carbohydrate metabolic process"/>
    <property type="evidence" value="ECO:0007669"/>
    <property type="project" value="UniProtKB-ARBA"/>
</dbReference>
<evidence type="ECO:0000256" key="5">
    <source>
        <dbReference type="PIRSR" id="PIRSR615500-1"/>
    </source>
</evidence>
<evidence type="ECO:0000256" key="8">
    <source>
        <dbReference type="SAM" id="MobiDB-lite"/>
    </source>
</evidence>
<evidence type="ECO:0000256" key="7">
    <source>
        <dbReference type="RuleBase" id="RU003355"/>
    </source>
</evidence>
<dbReference type="PRINTS" id="PR00723">
    <property type="entry name" value="SUBTILISIN"/>
</dbReference>
<dbReference type="GO" id="GO:0004252">
    <property type="term" value="F:serine-type endopeptidase activity"/>
    <property type="evidence" value="ECO:0007669"/>
    <property type="project" value="UniProtKB-UniRule"/>
</dbReference>
<feature type="active site" description="Charge relay system" evidence="5 6">
    <location>
        <position position="237"/>
    </location>
</feature>
<dbReference type="GO" id="GO:0006508">
    <property type="term" value="P:proteolysis"/>
    <property type="evidence" value="ECO:0007669"/>
    <property type="project" value="UniProtKB-KW"/>
</dbReference>
<dbReference type="OrthoDB" id="5165638at2"/>
<evidence type="ECO:0000259" key="10">
    <source>
        <dbReference type="Pfam" id="PF00082"/>
    </source>
</evidence>
<protein>
    <submittedName>
        <fullName evidence="11">Peptidase</fullName>
    </submittedName>
</protein>
<dbReference type="SUPFAM" id="SSF52743">
    <property type="entry name" value="Subtilisin-like"/>
    <property type="match status" value="1"/>
</dbReference>
<dbReference type="RefSeq" id="WP_131518095.1">
    <property type="nucleotide sequence ID" value="NZ_SJKD01000010.1"/>
</dbReference>
<dbReference type="InterPro" id="IPR023827">
    <property type="entry name" value="Peptidase_S8_Asp-AS"/>
</dbReference>
<dbReference type="InterPro" id="IPR015500">
    <property type="entry name" value="Peptidase_S8_subtilisin-rel"/>
</dbReference>
<dbReference type="Proteomes" id="UP000293342">
    <property type="component" value="Unassembled WGS sequence"/>
</dbReference>
<keyword evidence="3 6" id="KW-0378">Hydrolase</keyword>
<accession>A0A4R0JQ99</accession>
<dbReference type="EMBL" id="SJKD01000010">
    <property type="protein sequence ID" value="TCC44175.1"/>
    <property type="molecule type" value="Genomic_DNA"/>
</dbReference>
<dbReference type="InterPro" id="IPR036852">
    <property type="entry name" value="Peptidase_S8/S53_dom_sf"/>
</dbReference>
<evidence type="ECO:0000256" key="3">
    <source>
        <dbReference type="ARBA" id="ARBA00022801"/>
    </source>
</evidence>
<dbReference type="InterPro" id="IPR013783">
    <property type="entry name" value="Ig-like_fold"/>
</dbReference>
<dbReference type="AlphaFoldDB" id="A0A4R0JQ99"/>
<evidence type="ECO:0000256" key="2">
    <source>
        <dbReference type="ARBA" id="ARBA00022670"/>
    </source>
</evidence>
<keyword evidence="4 6" id="KW-0720">Serine protease</keyword>
<keyword evidence="12" id="KW-1185">Reference proteome</keyword>
<dbReference type="PROSITE" id="PS51892">
    <property type="entry name" value="SUBTILASE"/>
    <property type="match status" value="1"/>
</dbReference>
<feature type="chain" id="PRO_5020765020" evidence="9">
    <location>
        <begin position="36"/>
        <end position="1126"/>
    </location>
</feature>